<accession>A0ABM0M9N8</accession>
<dbReference type="Gene3D" id="2.60.120.920">
    <property type="match status" value="1"/>
</dbReference>
<dbReference type="InterPro" id="IPR043136">
    <property type="entry name" value="B30.2/SPRY_sf"/>
</dbReference>
<dbReference type="Proteomes" id="UP000694865">
    <property type="component" value="Unplaced"/>
</dbReference>
<evidence type="ECO:0000256" key="2">
    <source>
        <dbReference type="ARBA" id="ARBA00023242"/>
    </source>
</evidence>
<dbReference type="PANTHER" id="PTHR10598">
    <property type="entry name" value="SET1/ASH2 HISTONE METHYLTRANSFERASE COMPLEX SUBUNIT ASH2"/>
    <property type="match status" value="1"/>
</dbReference>
<organism evidence="4 5">
    <name type="scientific">Saccoglossus kowalevskii</name>
    <name type="common">Acorn worm</name>
    <dbReference type="NCBI Taxonomy" id="10224"/>
    <lineage>
        <taxon>Eukaryota</taxon>
        <taxon>Metazoa</taxon>
        <taxon>Hemichordata</taxon>
        <taxon>Enteropneusta</taxon>
        <taxon>Harrimaniidae</taxon>
        <taxon>Saccoglossus</taxon>
    </lineage>
</organism>
<dbReference type="CDD" id="cd12872">
    <property type="entry name" value="SPRY_Ash2"/>
    <property type="match status" value="1"/>
</dbReference>
<sequence>MVRATHGVSRNSWYWEATIEDLPPESATRIGWAQSLGNLQAPLGYDKFSYSWRSKKGTLFHQSRGKHYSDGYSQGDTLGFYISLPEVCEPEK</sequence>
<feature type="non-terminal residue" evidence="5">
    <location>
        <position position="92"/>
    </location>
</feature>
<dbReference type="RefSeq" id="XP_006816729.1">
    <property type="nucleotide sequence ID" value="XM_006816666.1"/>
</dbReference>
<dbReference type="InterPro" id="IPR003877">
    <property type="entry name" value="SPRY_dom"/>
</dbReference>
<dbReference type="SUPFAM" id="SSF49899">
    <property type="entry name" value="Concanavalin A-like lectins/glucanases"/>
    <property type="match status" value="1"/>
</dbReference>
<dbReference type="GeneID" id="102805467"/>
<evidence type="ECO:0000256" key="1">
    <source>
        <dbReference type="ARBA" id="ARBA00004123"/>
    </source>
</evidence>
<dbReference type="Pfam" id="PF00622">
    <property type="entry name" value="SPRY"/>
    <property type="match status" value="1"/>
</dbReference>
<dbReference type="InterPro" id="IPR001870">
    <property type="entry name" value="B30.2/SPRY"/>
</dbReference>
<name>A0ABM0M9N8_SACKO</name>
<dbReference type="PANTHER" id="PTHR10598:SF0">
    <property type="entry name" value="SET1_ASH2 HISTONE METHYLTRANSFERASE COMPLEX SUBUNIT ASH2"/>
    <property type="match status" value="1"/>
</dbReference>
<keyword evidence="4" id="KW-1185">Reference proteome</keyword>
<protein>
    <submittedName>
        <fullName evidence="5">Set1/Ash2 histone methyltransferase complex subunit ASH2-like</fullName>
    </submittedName>
</protein>
<dbReference type="PROSITE" id="PS50188">
    <property type="entry name" value="B302_SPRY"/>
    <property type="match status" value="1"/>
</dbReference>
<gene>
    <name evidence="5" type="primary">LOC102805467</name>
</gene>
<evidence type="ECO:0000313" key="5">
    <source>
        <dbReference type="RefSeq" id="XP_006816729.1"/>
    </source>
</evidence>
<evidence type="ECO:0000313" key="4">
    <source>
        <dbReference type="Proteomes" id="UP000694865"/>
    </source>
</evidence>
<feature type="domain" description="B30.2/SPRY" evidence="3">
    <location>
        <begin position="1"/>
        <end position="92"/>
    </location>
</feature>
<keyword evidence="2" id="KW-0539">Nucleus</keyword>
<dbReference type="InterPro" id="IPR013320">
    <property type="entry name" value="ConA-like_dom_sf"/>
</dbReference>
<comment type="subcellular location">
    <subcellularLocation>
        <location evidence="1">Nucleus</location>
    </subcellularLocation>
</comment>
<reference evidence="5" key="1">
    <citation type="submission" date="2025-08" db="UniProtKB">
        <authorList>
            <consortium name="RefSeq"/>
        </authorList>
    </citation>
    <scope>IDENTIFICATION</scope>
    <source>
        <tissue evidence="5">Testes</tissue>
    </source>
</reference>
<evidence type="ECO:0000259" key="3">
    <source>
        <dbReference type="PROSITE" id="PS50188"/>
    </source>
</evidence>
<dbReference type="InterPro" id="IPR037353">
    <property type="entry name" value="ASH2"/>
</dbReference>
<proteinExistence type="predicted"/>